<evidence type="ECO:0000256" key="17">
    <source>
        <dbReference type="RuleBase" id="RU003762"/>
    </source>
</evidence>
<dbReference type="GO" id="GO:0033627">
    <property type="term" value="P:cell adhesion mediated by integrin"/>
    <property type="evidence" value="ECO:0007669"/>
    <property type="project" value="TreeGrafter"/>
</dbReference>
<comment type="similarity">
    <text evidence="2 17">Belongs to the integrin alpha chain family.</text>
</comment>
<feature type="transmembrane region" description="Helical" evidence="17">
    <location>
        <begin position="939"/>
        <end position="961"/>
    </location>
</feature>
<keyword evidence="5" id="KW-0479">Metal-binding</keyword>
<evidence type="ECO:0000256" key="4">
    <source>
        <dbReference type="ARBA" id="ARBA00022692"/>
    </source>
</evidence>
<comment type="subcellular location">
    <subcellularLocation>
        <location evidence="1 17">Membrane</location>
        <topology evidence="1 17">Single-pass type I membrane protein</topology>
    </subcellularLocation>
</comment>
<keyword evidence="22" id="KW-1185">Reference proteome</keyword>
<evidence type="ECO:0000313" key="23">
    <source>
        <dbReference type="RefSeq" id="XP_006864127.1"/>
    </source>
</evidence>
<feature type="repeat" description="FG-GAP" evidence="16">
    <location>
        <begin position="107"/>
        <end position="168"/>
    </location>
</feature>
<feature type="repeat" description="FG-GAP" evidence="16">
    <location>
        <begin position="171"/>
        <end position="223"/>
    </location>
</feature>
<dbReference type="SUPFAM" id="SSF69318">
    <property type="entry name" value="Integrin alpha N-terminal domain"/>
    <property type="match status" value="1"/>
</dbReference>
<keyword evidence="4 17" id="KW-0812">Transmembrane</keyword>
<dbReference type="PRINTS" id="PR01185">
    <property type="entry name" value="INTEGRINA"/>
</dbReference>
<dbReference type="FunFam" id="2.130.10.130:FF:000003">
    <property type="entry name" value="Integrin alpha V"/>
    <property type="match status" value="1"/>
</dbReference>
<keyword evidence="8" id="KW-0106">Calcium</keyword>
<feature type="compositionally biased region" description="Basic and acidic residues" evidence="18">
    <location>
        <begin position="972"/>
        <end position="987"/>
    </location>
</feature>
<reference evidence="23" key="1">
    <citation type="submission" date="2025-08" db="UniProtKB">
        <authorList>
            <consortium name="RefSeq"/>
        </authorList>
    </citation>
    <scope>IDENTIFICATION</scope>
    <source>
        <tissue evidence="23">Spleen</tissue>
    </source>
</reference>
<evidence type="ECO:0000256" key="2">
    <source>
        <dbReference type="ARBA" id="ARBA00008054"/>
    </source>
</evidence>
<proteinExistence type="inferred from homology"/>
<dbReference type="Proteomes" id="UP000504623">
    <property type="component" value="Unplaced"/>
</dbReference>
<evidence type="ECO:0000256" key="6">
    <source>
        <dbReference type="ARBA" id="ARBA00022729"/>
    </source>
</evidence>
<keyword evidence="11 17" id="KW-0401">Integrin</keyword>
<dbReference type="PANTHER" id="PTHR23220:SF4">
    <property type="entry name" value="INTEGRIN ALPHA-V"/>
    <property type="match status" value="1"/>
</dbReference>
<dbReference type="SUPFAM" id="SSF69179">
    <property type="entry name" value="Integrin domains"/>
    <property type="match status" value="3"/>
</dbReference>
<dbReference type="FunFam" id="1.20.5.930:FF:000001">
    <property type="entry name" value="Integrin subunit alpha V"/>
    <property type="match status" value="1"/>
</dbReference>
<feature type="repeat" description="FG-GAP" evidence="16">
    <location>
        <begin position="356"/>
        <end position="413"/>
    </location>
</feature>
<dbReference type="SMART" id="SM00191">
    <property type="entry name" value="Int_alpha"/>
    <property type="match status" value="5"/>
</dbReference>
<keyword evidence="3" id="KW-0165">Cleavage on pair of basic residues</keyword>
<feature type="domain" description="Integrin alpha second immunoglobulin-like" evidence="20">
    <location>
        <begin position="624"/>
        <end position="762"/>
    </location>
</feature>
<evidence type="ECO:0000256" key="13">
    <source>
        <dbReference type="ARBA" id="ARBA00023157"/>
    </source>
</evidence>
<feature type="repeat" description="FG-GAP" evidence="16">
    <location>
        <begin position="31"/>
        <end position="96"/>
    </location>
</feature>
<sequence length="993" mass="109583">MASQRRRRLRLCPRCLLLLPGLLLPLCCAFNLDVDSPAEYSGPEGSYFGFAVDFFVPSASSMFLLVGAPKANTSQPGIVEGGQVLKCDWSSNRRCQPIEFDSTGNRDYAKDDPLEFKSHQWFGASVRSKQDKILACAPLYHWRTEMKQEREPVGTCFLQDGAKTVEYAPCRSKNIDADGQGFCQGGFSIDFTKADRVLLGGPGSFYWQGQLISDQVAEIVSKYDPKVYSIKYTNQLATRTAQAVFDDSYLGYSVAVGDFNGDGIDDFVSGVPRAARTLGMVCIYDGENMSSLHNFTGEQMAAYFGFSVAATDINGDDYADVFIGAPLFMDRGSDGKLQEVGQVSVSLQRASGDFQTTKLNGFEVFARFGSAIAPLGDLDQDGYNDIAIAAPYGGEDKKGIVYVFNGRSTGLNVVPSQILEGQWAARSMPPSFGYSMKGATDIDKNGYPDLIVGAFGVDRAVLYRARPVITVNAGVDVYPSILNQDNKTCPLPDTALKVSCFNVRFCLKADGKGALPRMLTFQVELLLDKLKQKGAIRRALFLHNKSPGHSKNMTISRGGQMQCEELIAYLRDESEFRDKLTPITIFMEYRLDYRTAADATGLKPILNQFTPANFSRQAHILLDCGEDNVCKPKLKVSVDSDQKKIYIGDDNPLTLIVKAQNQGEGAYEAELIVSIPPEADFIGVVRNSETLARLSCAFKTENQTRQVVCDLGNPMKAGTQLLAGLRFSVHQQSEMDTSVKFDLQIQSSNLFDRVSPVVSYKVDLAVLAAVEIRGVSSPDHIFLPIPNWEHKENPETEDDVGPVVQHIYEVSTSQTTEKNDTVAGQGDRNHLITKRDLTLSEGDVHTLGCGIAECLKIVCQVGRLDRGKSAILYVKSLLWTETFMNKENQNHSYSLKSSASFNVIEFPYKNLPIEDLFNSTLVTTDVTWGIQPAPMPVPVWVIILAVLAGLLLLAVLVFVMYRMGFFKRVRPPQEEQEREQLQPHENSEGNSEA</sequence>
<dbReference type="FunFam" id="2.60.40.1510:FF:000001">
    <property type="entry name" value="Integrin alpha V"/>
    <property type="match status" value="1"/>
</dbReference>
<dbReference type="Pfam" id="PF20806">
    <property type="entry name" value="Integrin_A_Ig_3"/>
    <property type="match status" value="2"/>
</dbReference>
<feature type="signal peptide" evidence="17">
    <location>
        <begin position="1"/>
        <end position="29"/>
    </location>
</feature>
<dbReference type="RefSeq" id="XP_006864127.1">
    <property type="nucleotide sequence ID" value="XM_006864065.1"/>
</dbReference>
<dbReference type="Pfam" id="PF08441">
    <property type="entry name" value="Integrin_A_Ig_1"/>
    <property type="match status" value="1"/>
</dbReference>
<feature type="repeat" description="FG-GAP" evidence="16">
    <location>
        <begin position="290"/>
        <end position="355"/>
    </location>
</feature>
<dbReference type="InterPro" id="IPR013519">
    <property type="entry name" value="Int_alpha_beta-p"/>
</dbReference>
<dbReference type="InterPro" id="IPR028994">
    <property type="entry name" value="Integrin_alpha_N"/>
</dbReference>
<evidence type="ECO:0000256" key="1">
    <source>
        <dbReference type="ARBA" id="ARBA00004479"/>
    </source>
</evidence>
<dbReference type="InterPro" id="IPR048286">
    <property type="entry name" value="Integrin_alpha_Ig-like_3"/>
</dbReference>
<dbReference type="Gene3D" id="2.60.40.1460">
    <property type="entry name" value="Integrin domains. Chain A, domain 2"/>
    <property type="match status" value="1"/>
</dbReference>
<dbReference type="GO" id="GO:0007229">
    <property type="term" value="P:integrin-mediated signaling pathway"/>
    <property type="evidence" value="ECO:0007669"/>
    <property type="project" value="UniProtKB-KW"/>
</dbReference>
<dbReference type="InterPro" id="IPR048285">
    <property type="entry name" value="Integrin_alpha_Ig-like_2"/>
</dbReference>
<evidence type="ECO:0000256" key="10">
    <source>
        <dbReference type="ARBA" id="ARBA00022989"/>
    </source>
</evidence>
<name>A0A9B0THD9_CHRAS</name>
<keyword evidence="9 17" id="KW-0130">Cell adhesion</keyword>
<keyword evidence="10 17" id="KW-1133">Transmembrane helix</keyword>
<feature type="region of interest" description="Disordered" evidence="18">
    <location>
        <begin position="972"/>
        <end position="993"/>
    </location>
</feature>
<dbReference type="InterPro" id="IPR013649">
    <property type="entry name" value="Integrin_alpha_Ig-like_1"/>
</dbReference>
<evidence type="ECO:0000259" key="20">
    <source>
        <dbReference type="Pfam" id="PF20805"/>
    </source>
</evidence>
<evidence type="ECO:0000256" key="18">
    <source>
        <dbReference type="SAM" id="MobiDB-lite"/>
    </source>
</evidence>
<feature type="chain" id="PRO_5039741576" evidence="17">
    <location>
        <begin position="30"/>
        <end position="993"/>
    </location>
</feature>
<feature type="domain" description="Integrin alpha first immunoglubulin-like" evidence="19">
    <location>
        <begin position="465"/>
        <end position="623"/>
    </location>
</feature>
<evidence type="ECO:0000256" key="3">
    <source>
        <dbReference type="ARBA" id="ARBA00022685"/>
    </source>
</evidence>
<protein>
    <submittedName>
        <fullName evidence="23">Integrin alpha-V</fullName>
    </submittedName>
</protein>
<evidence type="ECO:0000256" key="7">
    <source>
        <dbReference type="ARBA" id="ARBA00022737"/>
    </source>
</evidence>
<evidence type="ECO:0000256" key="12">
    <source>
        <dbReference type="ARBA" id="ARBA00023136"/>
    </source>
</evidence>
<dbReference type="CTD" id="3685"/>
<keyword evidence="13" id="KW-1015">Disulfide bond</keyword>
<evidence type="ECO:0000256" key="5">
    <source>
        <dbReference type="ARBA" id="ARBA00022723"/>
    </source>
</evidence>
<dbReference type="InterPro" id="IPR032695">
    <property type="entry name" value="Integrin_dom_sf"/>
</dbReference>
<dbReference type="PROSITE" id="PS51470">
    <property type="entry name" value="FG_GAP"/>
    <property type="match status" value="7"/>
</dbReference>
<dbReference type="Pfam" id="PF20805">
    <property type="entry name" value="Integrin_A_Ig_2"/>
    <property type="match status" value="1"/>
</dbReference>
<keyword evidence="15" id="KW-0325">Glycoprotein</keyword>
<dbReference type="Gene3D" id="2.130.10.130">
    <property type="entry name" value="Integrin alpha, N-terminal"/>
    <property type="match status" value="1"/>
</dbReference>
<dbReference type="GO" id="GO:0098609">
    <property type="term" value="P:cell-cell adhesion"/>
    <property type="evidence" value="ECO:0007669"/>
    <property type="project" value="TreeGrafter"/>
</dbReference>
<evidence type="ECO:0000259" key="21">
    <source>
        <dbReference type="Pfam" id="PF20806"/>
    </source>
</evidence>
<keyword evidence="6 17" id="KW-0732">Signal</keyword>
<dbReference type="InterPro" id="IPR018184">
    <property type="entry name" value="Integrin_alpha_C_CS"/>
</dbReference>
<dbReference type="GO" id="GO:0001525">
    <property type="term" value="P:angiogenesis"/>
    <property type="evidence" value="ECO:0007669"/>
    <property type="project" value="TreeGrafter"/>
</dbReference>
<feature type="domain" description="Integrin alpha third immunoglobulin-like" evidence="21">
    <location>
        <begin position="834"/>
        <end position="928"/>
    </location>
</feature>
<keyword evidence="12 17" id="KW-0472">Membrane</keyword>
<dbReference type="FunFam" id="2.60.40.1460:FF:000001">
    <property type="entry name" value="Integrin, alpha V"/>
    <property type="match status" value="1"/>
</dbReference>
<dbReference type="Pfam" id="PF00357">
    <property type="entry name" value="Integrin_alpha"/>
    <property type="match status" value="1"/>
</dbReference>
<dbReference type="GO" id="GO:0007160">
    <property type="term" value="P:cell-matrix adhesion"/>
    <property type="evidence" value="ECO:0007669"/>
    <property type="project" value="TreeGrafter"/>
</dbReference>
<dbReference type="Gene3D" id="2.60.40.1510">
    <property type="entry name" value="ntegrin, alpha v. Chain A, domain 3"/>
    <property type="match status" value="1"/>
</dbReference>
<feature type="domain" description="Integrin alpha third immunoglobulin-like" evidence="21">
    <location>
        <begin position="770"/>
        <end position="811"/>
    </location>
</feature>
<gene>
    <name evidence="23" type="primary">ITGAV</name>
</gene>
<dbReference type="PANTHER" id="PTHR23220">
    <property type="entry name" value="INTEGRIN ALPHA"/>
    <property type="match status" value="1"/>
</dbReference>
<evidence type="ECO:0000256" key="14">
    <source>
        <dbReference type="ARBA" id="ARBA00023170"/>
    </source>
</evidence>
<keyword evidence="14 17" id="KW-0675">Receptor</keyword>
<dbReference type="InterPro" id="IPR013517">
    <property type="entry name" value="FG-GAP"/>
</dbReference>
<organism evidence="22 23">
    <name type="scientific">Chrysochloris asiatica</name>
    <name type="common">Cape golden mole</name>
    <dbReference type="NCBI Taxonomy" id="185453"/>
    <lineage>
        <taxon>Eukaryota</taxon>
        <taxon>Metazoa</taxon>
        <taxon>Chordata</taxon>
        <taxon>Craniata</taxon>
        <taxon>Vertebrata</taxon>
        <taxon>Euteleostomi</taxon>
        <taxon>Mammalia</taxon>
        <taxon>Eutheria</taxon>
        <taxon>Afrotheria</taxon>
        <taxon>Chrysochloridae</taxon>
        <taxon>Chrysochlorinae</taxon>
        <taxon>Chrysochloris</taxon>
    </lineage>
</organism>
<accession>A0A9B0THD9</accession>
<evidence type="ECO:0000256" key="16">
    <source>
        <dbReference type="PROSITE-ProRule" id="PRU00803"/>
    </source>
</evidence>
<dbReference type="GO" id="GO:0009897">
    <property type="term" value="C:external side of plasma membrane"/>
    <property type="evidence" value="ECO:0007669"/>
    <property type="project" value="TreeGrafter"/>
</dbReference>
<dbReference type="GO" id="GO:0008305">
    <property type="term" value="C:integrin complex"/>
    <property type="evidence" value="ECO:0007669"/>
    <property type="project" value="InterPro"/>
</dbReference>
<evidence type="ECO:0000256" key="11">
    <source>
        <dbReference type="ARBA" id="ARBA00023037"/>
    </source>
</evidence>
<dbReference type="GeneID" id="102824351"/>
<evidence type="ECO:0000259" key="19">
    <source>
        <dbReference type="Pfam" id="PF08441"/>
    </source>
</evidence>
<evidence type="ECO:0000313" key="22">
    <source>
        <dbReference type="Proteomes" id="UP000504623"/>
    </source>
</evidence>
<feature type="repeat" description="FG-GAP" evidence="16">
    <location>
        <begin position="235"/>
        <end position="289"/>
    </location>
</feature>
<evidence type="ECO:0000256" key="8">
    <source>
        <dbReference type="ARBA" id="ARBA00022837"/>
    </source>
</evidence>
<dbReference type="OrthoDB" id="5317514at2759"/>
<evidence type="ECO:0000256" key="9">
    <source>
        <dbReference type="ARBA" id="ARBA00022889"/>
    </source>
</evidence>
<dbReference type="InterPro" id="IPR000413">
    <property type="entry name" value="Integrin_alpha"/>
</dbReference>
<feature type="repeat" description="FG-GAP" evidence="16">
    <location>
        <begin position="417"/>
        <end position="480"/>
    </location>
</feature>
<keyword evidence="7" id="KW-0677">Repeat</keyword>
<evidence type="ECO:0000256" key="15">
    <source>
        <dbReference type="ARBA" id="ARBA00023180"/>
    </source>
</evidence>
<dbReference type="GO" id="GO:0046872">
    <property type="term" value="F:metal ion binding"/>
    <property type="evidence" value="ECO:0007669"/>
    <property type="project" value="UniProtKB-KW"/>
</dbReference>
<dbReference type="Gene3D" id="2.60.40.1530">
    <property type="entry name" value="ntegrin, alpha v. Chain A, domain 4"/>
    <property type="match status" value="2"/>
</dbReference>
<dbReference type="Pfam" id="PF01839">
    <property type="entry name" value="FG-GAP"/>
    <property type="match status" value="3"/>
</dbReference>
<dbReference type="Gene3D" id="1.20.5.930">
    <property type="entry name" value="Bicelle-embedded integrin alpha(iib) transmembrane segment"/>
    <property type="match status" value="1"/>
</dbReference>
<dbReference type="AlphaFoldDB" id="A0A9B0THD9"/>
<dbReference type="PROSITE" id="PS00242">
    <property type="entry name" value="INTEGRIN_ALPHA"/>
    <property type="match status" value="1"/>
</dbReference>
<dbReference type="GO" id="GO:0005178">
    <property type="term" value="F:integrin binding"/>
    <property type="evidence" value="ECO:0007669"/>
    <property type="project" value="TreeGrafter"/>
</dbReference>